<dbReference type="Proteomes" id="UP001194468">
    <property type="component" value="Unassembled WGS sequence"/>
</dbReference>
<sequence length="63" mass="7079">QVKEARDKGLTVPVSLIGYCKPILTYGEDKVVQDARDSGANKVNKHFLLDLPPEEAFTFREKC</sequence>
<evidence type="ECO:0000256" key="3">
    <source>
        <dbReference type="ARBA" id="ARBA00022605"/>
    </source>
</evidence>
<evidence type="ECO:0000256" key="1">
    <source>
        <dbReference type="ARBA" id="ARBA00004733"/>
    </source>
</evidence>
<comment type="caution">
    <text evidence="8">The sequence shown here is derived from an EMBL/GenBank/DDBJ whole genome shotgun (WGS) entry which is preliminary data.</text>
</comment>
<dbReference type="EMBL" id="WHUW01000001">
    <property type="protein sequence ID" value="KAF8452397.1"/>
    <property type="molecule type" value="Genomic_DNA"/>
</dbReference>
<organism evidence="8 9">
    <name type="scientific">Boletus edulis BED1</name>
    <dbReference type="NCBI Taxonomy" id="1328754"/>
    <lineage>
        <taxon>Eukaryota</taxon>
        <taxon>Fungi</taxon>
        <taxon>Dikarya</taxon>
        <taxon>Basidiomycota</taxon>
        <taxon>Agaricomycotina</taxon>
        <taxon>Agaricomycetes</taxon>
        <taxon>Agaricomycetidae</taxon>
        <taxon>Boletales</taxon>
        <taxon>Boletineae</taxon>
        <taxon>Boletaceae</taxon>
        <taxon>Boletoideae</taxon>
        <taxon>Boletus</taxon>
    </lineage>
</organism>
<comment type="pathway">
    <text evidence="1">Amino-acid biosynthesis; L-tryptophan biosynthesis; L-tryptophan from chorismate: step 5/5.</text>
</comment>
<keyword evidence="5" id="KW-0057">Aromatic amino acid biosynthesis</keyword>
<feature type="non-terminal residue" evidence="8">
    <location>
        <position position="63"/>
    </location>
</feature>
<evidence type="ECO:0000256" key="6">
    <source>
        <dbReference type="ARBA" id="ARBA00023239"/>
    </source>
</evidence>
<reference evidence="8" key="1">
    <citation type="submission" date="2019-10" db="EMBL/GenBank/DDBJ databases">
        <authorList>
            <consortium name="DOE Joint Genome Institute"/>
            <person name="Kuo A."/>
            <person name="Miyauchi S."/>
            <person name="Kiss E."/>
            <person name="Drula E."/>
            <person name="Kohler A."/>
            <person name="Sanchez-Garcia M."/>
            <person name="Andreopoulos B."/>
            <person name="Barry K.W."/>
            <person name="Bonito G."/>
            <person name="Buee M."/>
            <person name="Carver A."/>
            <person name="Chen C."/>
            <person name="Cichocki N."/>
            <person name="Clum A."/>
            <person name="Culley D."/>
            <person name="Crous P.W."/>
            <person name="Fauchery L."/>
            <person name="Girlanda M."/>
            <person name="Hayes R."/>
            <person name="Keri Z."/>
            <person name="LaButti K."/>
            <person name="Lipzen A."/>
            <person name="Lombard V."/>
            <person name="Magnuson J."/>
            <person name="Maillard F."/>
            <person name="Morin E."/>
            <person name="Murat C."/>
            <person name="Nolan M."/>
            <person name="Ohm R."/>
            <person name="Pangilinan J."/>
            <person name="Pereira M."/>
            <person name="Perotto S."/>
            <person name="Peter M."/>
            <person name="Riley R."/>
            <person name="Sitrit Y."/>
            <person name="Stielow B."/>
            <person name="Szollosi G."/>
            <person name="Zifcakova L."/>
            <person name="Stursova M."/>
            <person name="Spatafora J.W."/>
            <person name="Tedersoo L."/>
            <person name="Vaario L.-M."/>
            <person name="Yamada A."/>
            <person name="Yan M."/>
            <person name="Wang P."/>
            <person name="Xu J."/>
            <person name="Bruns T."/>
            <person name="Baldrian P."/>
            <person name="Vilgalys R."/>
            <person name="Henrissat B."/>
            <person name="Grigoriev I.V."/>
            <person name="Hibbett D."/>
            <person name="Nagy L.G."/>
            <person name="Martin F.M."/>
        </authorList>
    </citation>
    <scope>NUCLEOTIDE SEQUENCE</scope>
    <source>
        <strain evidence="8">BED1</strain>
    </source>
</reference>
<dbReference type="EC" id="4.2.1.20" evidence="2"/>
<accession>A0AAD4C8X6</accession>
<dbReference type="InterPro" id="IPR011060">
    <property type="entry name" value="RibuloseP-bd_barrel"/>
</dbReference>
<evidence type="ECO:0000256" key="7">
    <source>
        <dbReference type="ARBA" id="ARBA00049047"/>
    </source>
</evidence>
<evidence type="ECO:0000313" key="9">
    <source>
        <dbReference type="Proteomes" id="UP001194468"/>
    </source>
</evidence>
<keyword evidence="4" id="KW-0822">Tryptophan biosynthesis</keyword>
<reference evidence="8" key="2">
    <citation type="journal article" date="2020" name="Nat. Commun.">
        <title>Large-scale genome sequencing of mycorrhizal fungi provides insights into the early evolution of symbiotic traits.</title>
        <authorList>
            <person name="Miyauchi S."/>
            <person name="Kiss E."/>
            <person name="Kuo A."/>
            <person name="Drula E."/>
            <person name="Kohler A."/>
            <person name="Sanchez-Garcia M."/>
            <person name="Morin E."/>
            <person name="Andreopoulos B."/>
            <person name="Barry K.W."/>
            <person name="Bonito G."/>
            <person name="Buee M."/>
            <person name="Carver A."/>
            <person name="Chen C."/>
            <person name="Cichocki N."/>
            <person name="Clum A."/>
            <person name="Culley D."/>
            <person name="Crous P.W."/>
            <person name="Fauchery L."/>
            <person name="Girlanda M."/>
            <person name="Hayes R.D."/>
            <person name="Keri Z."/>
            <person name="LaButti K."/>
            <person name="Lipzen A."/>
            <person name="Lombard V."/>
            <person name="Magnuson J."/>
            <person name="Maillard F."/>
            <person name="Murat C."/>
            <person name="Nolan M."/>
            <person name="Ohm R.A."/>
            <person name="Pangilinan J."/>
            <person name="Pereira M.F."/>
            <person name="Perotto S."/>
            <person name="Peter M."/>
            <person name="Pfister S."/>
            <person name="Riley R."/>
            <person name="Sitrit Y."/>
            <person name="Stielow J.B."/>
            <person name="Szollosi G."/>
            <person name="Zifcakova L."/>
            <person name="Stursova M."/>
            <person name="Spatafora J.W."/>
            <person name="Tedersoo L."/>
            <person name="Vaario L.M."/>
            <person name="Yamada A."/>
            <person name="Yan M."/>
            <person name="Wang P."/>
            <person name="Xu J."/>
            <person name="Bruns T."/>
            <person name="Baldrian P."/>
            <person name="Vilgalys R."/>
            <person name="Dunand C."/>
            <person name="Henrissat B."/>
            <person name="Grigoriev I.V."/>
            <person name="Hibbett D."/>
            <person name="Nagy L.G."/>
            <person name="Martin F.M."/>
        </authorList>
    </citation>
    <scope>NUCLEOTIDE SEQUENCE</scope>
    <source>
        <strain evidence="8">BED1</strain>
    </source>
</reference>
<evidence type="ECO:0000313" key="8">
    <source>
        <dbReference type="EMBL" id="KAF8452397.1"/>
    </source>
</evidence>
<name>A0AAD4C8X6_BOLED</name>
<comment type="catalytic activity">
    <reaction evidence="7">
        <text>(1S,2R)-1-C-(indol-3-yl)glycerol 3-phosphate + L-serine = D-glyceraldehyde 3-phosphate + L-tryptophan + H2O</text>
        <dbReference type="Rhea" id="RHEA:10532"/>
        <dbReference type="ChEBI" id="CHEBI:15377"/>
        <dbReference type="ChEBI" id="CHEBI:33384"/>
        <dbReference type="ChEBI" id="CHEBI:57912"/>
        <dbReference type="ChEBI" id="CHEBI:58866"/>
        <dbReference type="ChEBI" id="CHEBI:59776"/>
        <dbReference type="EC" id="4.2.1.20"/>
    </reaction>
</comment>
<evidence type="ECO:0000256" key="2">
    <source>
        <dbReference type="ARBA" id="ARBA00012043"/>
    </source>
</evidence>
<dbReference type="Pfam" id="PF00290">
    <property type="entry name" value="Trp_syntA"/>
    <property type="match status" value="1"/>
</dbReference>
<evidence type="ECO:0000256" key="4">
    <source>
        <dbReference type="ARBA" id="ARBA00022822"/>
    </source>
</evidence>
<dbReference type="InterPro" id="IPR013785">
    <property type="entry name" value="Aldolase_TIM"/>
</dbReference>
<dbReference type="GO" id="GO:0004834">
    <property type="term" value="F:tryptophan synthase activity"/>
    <property type="evidence" value="ECO:0007669"/>
    <property type="project" value="UniProtKB-EC"/>
</dbReference>
<gene>
    <name evidence="8" type="ORF">L210DRAFT_3353328</name>
</gene>
<dbReference type="AlphaFoldDB" id="A0AAD4C8X6"/>
<keyword evidence="9" id="KW-1185">Reference proteome</keyword>
<protein>
    <recommendedName>
        <fullName evidence="2">tryptophan synthase</fullName>
        <ecNumber evidence="2">4.2.1.20</ecNumber>
    </recommendedName>
</protein>
<proteinExistence type="predicted"/>
<keyword evidence="3" id="KW-0028">Amino-acid biosynthesis</keyword>
<dbReference type="InterPro" id="IPR002028">
    <property type="entry name" value="Trp_synthase_suA"/>
</dbReference>
<evidence type="ECO:0000256" key="5">
    <source>
        <dbReference type="ARBA" id="ARBA00023141"/>
    </source>
</evidence>
<feature type="non-terminal residue" evidence="8">
    <location>
        <position position="1"/>
    </location>
</feature>
<dbReference type="SUPFAM" id="SSF51366">
    <property type="entry name" value="Ribulose-phoshate binding barrel"/>
    <property type="match status" value="1"/>
</dbReference>
<keyword evidence="6" id="KW-0456">Lyase</keyword>
<dbReference type="Gene3D" id="3.20.20.70">
    <property type="entry name" value="Aldolase class I"/>
    <property type="match status" value="1"/>
</dbReference>